<feature type="chain" id="PRO_5043545514" evidence="2">
    <location>
        <begin position="29"/>
        <end position="258"/>
    </location>
</feature>
<dbReference type="PANTHER" id="PTHR28266:SF1">
    <property type="entry name" value="LARGE RIBOSOMAL SUBUNIT PROTEIN ML58"/>
    <property type="match status" value="1"/>
</dbReference>
<dbReference type="GO" id="GO:0005762">
    <property type="term" value="C:mitochondrial large ribosomal subunit"/>
    <property type="evidence" value="ECO:0007669"/>
    <property type="project" value="TreeGrafter"/>
</dbReference>
<evidence type="ECO:0000256" key="1">
    <source>
        <dbReference type="SAM" id="MobiDB-lite"/>
    </source>
</evidence>
<sequence length="258" mass="28427">MAAHPFTATAIALAIALALALALAAVDAQPSQPSTPSPSSRVELLNGGQHVGQHVGQQTAPPHCRHESTARRHKKLLALPEAPSYTPSRSEPSLVFNPPSSAPSVYHTPLKFLPKDDKRRQLYSAALSYANTTALRRQSSPVAAPGTPLSTGSHLPPRPSASLPAPVRAPYEKKYHLDDAQIQEIRNLRLGDPDKWTRVKLAEKFGCSQFFVGMVVKVPEKAERVSQEHAAAREKWGKRRKMAREERERRKVLWGRDL</sequence>
<dbReference type="InterPro" id="IPR024388">
    <property type="entry name" value="Ribosomal_mL58"/>
</dbReference>
<keyword evidence="2" id="KW-0732">Signal</keyword>
<evidence type="ECO:0000313" key="3">
    <source>
        <dbReference type="EMBL" id="KZM23595.1"/>
    </source>
</evidence>
<reference evidence="3 4" key="1">
    <citation type="journal article" date="2016" name="Sci. Rep.">
        <title>Draft genome sequencing and secretome analysis of fungal phytopathogen Ascochyta rabiei provides insight into the necrotrophic effector repertoire.</title>
        <authorList>
            <person name="Verma S."/>
            <person name="Gazara R.K."/>
            <person name="Nizam S."/>
            <person name="Parween S."/>
            <person name="Chattopadhyay D."/>
            <person name="Verma P.K."/>
        </authorList>
    </citation>
    <scope>NUCLEOTIDE SEQUENCE [LARGE SCALE GENOMIC DNA]</scope>
    <source>
        <strain evidence="3 4">ArDII</strain>
    </source>
</reference>
<dbReference type="EMBL" id="JYNV01000192">
    <property type="protein sequence ID" value="KZM23595.1"/>
    <property type="molecule type" value="Genomic_DNA"/>
</dbReference>
<feature type="region of interest" description="Disordered" evidence="1">
    <location>
        <begin position="51"/>
        <end position="70"/>
    </location>
</feature>
<gene>
    <name evidence="3" type="ORF">ST47_g5244</name>
</gene>
<dbReference type="Pfam" id="PF12824">
    <property type="entry name" value="MRP-L20"/>
    <property type="match status" value="1"/>
</dbReference>
<dbReference type="AlphaFoldDB" id="A0A163EA26"/>
<dbReference type="GO" id="GO:0003735">
    <property type="term" value="F:structural constituent of ribosome"/>
    <property type="evidence" value="ECO:0007669"/>
    <property type="project" value="TreeGrafter"/>
</dbReference>
<protein>
    <submittedName>
        <fullName evidence="3">Uncharacterized protein</fullName>
    </submittedName>
</protein>
<name>A0A163EA26_DIDRA</name>
<comment type="caution">
    <text evidence="3">The sequence shown here is derived from an EMBL/GenBank/DDBJ whole genome shotgun (WGS) entry which is preliminary data.</text>
</comment>
<accession>A0A163EA26</accession>
<feature type="signal peptide" evidence="2">
    <location>
        <begin position="1"/>
        <end position="28"/>
    </location>
</feature>
<organism evidence="3 4">
    <name type="scientific">Didymella rabiei</name>
    <name type="common">Chickpea ascochyta blight fungus</name>
    <name type="synonym">Mycosphaerella rabiei</name>
    <dbReference type="NCBI Taxonomy" id="5454"/>
    <lineage>
        <taxon>Eukaryota</taxon>
        <taxon>Fungi</taxon>
        <taxon>Dikarya</taxon>
        <taxon>Ascomycota</taxon>
        <taxon>Pezizomycotina</taxon>
        <taxon>Dothideomycetes</taxon>
        <taxon>Pleosporomycetidae</taxon>
        <taxon>Pleosporales</taxon>
        <taxon>Pleosporineae</taxon>
        <taxon>Didymellaceae</taxon>
        <taxon>Ascochyta</taxon>
    </lineage>
</organism>
<dbReference type="PANTHER" id="PTHR28266">
    <property type="entry name" value="54S RIBOSOMAL PROTEIN L20, MITOCHONDRIAL"/>
    <property type="match status" value="1"/>
</dbReference>
<dbReference type="Proteomes" id="UP000076837">
    <property type="component" value="Unassembled WGS sequence"/>
</dbReference>
<dbReference type="OrthoDB" id="6021263at2759"/>
<feature type="region of interest" description="Disordered" evidence="1">
    <location>
        <begin position="136"/>
        <end position="163"/>
    </location>
</feature>
<dbReference type="STRING" id="5454.A0A163EA26"/>
<keyword evidence="4" id="KW-1185">Reference proteome</keyword>
<proteinExistence type="predicted"/>
<evidence type="ECO:0000256" key="2">
    <source>
        <dbReference type="SAM" id="SignalP"/>
    </source>
</evidence>
<evidence type="ECO:0000313" key="4">
    <source>
        <dbReference type="Proteomes" id="UP000076837"/>
    </source>
</evidence>